<evidence type="ECO:0000259" key="19">
    <source>
        <dbReference type="PROSITE" id="PS50014"/>
    </source>
</evidence>
<evidence type="ECO:0000259" key="20">
    <source>
        <dbReference type="PROSITE" id="PS51186"/>
    </source>
</evidence>
<dbReference type="GO" id="GO:0005634">
    <property type="term" value="C:nucleus"/>
    <property type="evidence" value="ECO:0007669"/>
    <property type="project" value="UniProtKB-SubCell"/>
</dbReference>
<feature type="compositionally biased region" description="Low complexity" evidence="18">
    <location>
        <begin position="40"/>
        <end position="51"/>
    </location>
</feature>
<proteinExistence type="inferred from homology"/>
<dbReference type="PANTHER" id="PTHR45750">
    <property type="entry name" value="GH11602P"/>
    <property type="match status" value="1"/>
</dbReference>
<dbReference type="PRINTS" id="PR00503">
    <property type="entry name" value="BROMODOMAIN"/>
</dbReference>
<feature type="non-terminal residue" evidence="21">
    <location>
        <position position="1"/>
    </location>
</feature>
<feature type="region of interest" description="Disordered" evidence="18">
    <location>
        <begin position="40"/>
        <end position="74"/>
    </location>
</feature>
<name>A0A0L0CLC8_LUCCU</name>
<evidence type="ECO:0000256" key="3">
    <source>
        <dbReference type="ARBA" id="ARBA00008607"/>
    </source>
</evidence>
<dbReference type="CDD" id="cd05509">
    <property type="entry name" value="Bromo_gcn5_like"/>
    <property type="match status" value="1"/>
</dbReference>
<dbReference type="Proteomes" id="UP000037069">
    <property type="component" value="Unassembled WGS sequence"/>
</dbReference>
<dbReference type="InterPro" id="IPR036427">
    <property type="entry name" value="Bromodomain-like_sf"/>
</dbReference>
<dbReference type="PANTHER" id="PTHR45750:SF3">
    <property type="entry name" value="HISTONE ACETYLTRANSFERASE"/>
    <property type="match status" value="1"/>
</dbReference>
<evidence type="ECO:0000256" key="15">
    <source>
        <dbReference type="ARBA" id="ARBA00048940"/>
    </source>
</evidence>
<feature type="domain" description="Bromo" evidence="19">
    <location>
        <begin position="726"/>
        <end position="796"/>
    </location>
</feature>
<dbReference type="GO" id="GO:0140672">
    <property type="term" value="C:ATAC complex"/>
    <property type="evidence" value="ECO:0007669"/>
    <property type="project" value="TreeGrafter"/>
</dbReference>
<dbReference type="InterPro" id="IPR000182">
    <property type="entry name" value="GNAT_dom"/>
</dbReference>
<keyword evidence="13" id="KW-0539">Nucleus</keyword>
<keyword evidence="14" id="KW-0012">Acyltransferase</keyword>
<evidence type="ECO:0000256" key="9">
    <source>
        <dbReference type="ARBA" id="ARBA00023117"/>
    </source>
</evidence>
<dbReference type="AlphaFoldDB" id="A0A0L0CLC8"/>
<dbReference type="FunFam" id="3.40.630.30:FF:000004">
    <property type="entry name" value="Histone acetyltransferase KAT2A"/>
    <property type="match status" value="1"/>
</dbReference>
<comment type="catalytic activity">
    <reaction evidence="15">
        <text>L-lysyl-[histone] + acetyl-CoA = N(6)-acetyl-L-lysyl-[histone] + CoA + H(+)</text>
        <dbReference type="Rhea" id="RHEA:21992"/>
        <dbReference type="Rhea" id="RHEA-COMP:9845"/>
        <dbReference type="Rhea" id="RHEA-COMP:11338"/>
        <dbReference type="ChEBI" id="CHEBI:15378"/>
        <dbReference type="ChEBI" id="CHEBI:29969"/>
        <dbReference type="ChEBI" id="CHEBI:57287"/>
        <dbReference type="ChEBI" id="CHEBI:57288"/>
        <dbReference type="ChEBI" id="CHEBI:61930"/>
        <dbReference type="EC" id="2.3.1.48"/>
    </reaction>
    <physiologicalReaction direction="left-to-right" evidence="15">
        <dbReference type="Rhea" id="RHEA:21993"/>
    </physiologicalReaction>
</comment>
<protein>
    <recommendedName>
        <fullName evidence="4">histone acetyltransferase</fullName>
        <ecNumber evidence="4">2.3.1.48</ecNumber>
    </recommendedName>
</protein>
<dbReference type="PROSITE" id="PS00633">
    <property type="entry name" value="BROMODOMAIN_1"/>
    <property type="match status" value="1"/>
</dbReference>
<dbReference type="Pfam" id="PF00439">
    <property type="entry name" value="Bromodomain"/>
    <property type="match status" value="1"/>
</dbReference>
<comment type="caution">
    <text evidence="21">The sequence shown here is derived from an EMBL/GenBank/DDBJ whole genome shotgun (WGS) entry which is preliminary data.</text>
</comment>
<dbReference type="SUPFAM" id="SSF47370">
    <property type="entry name" value="Bromodomain"/>
    <property type="match status" value="1"/>
</dbReference>
<dbReference type="InterPro" id="IPR018359">
    <property type="entry name" value="Bromodomain_CS"/>
</dbReference>
<dbReference type="Gene3D" id="1.20.920.10">
    <property type="entry name" value="Bromodomain-like"/>
    <property type="match status" value="1"/>
</dbReference>
<dbReference type="OMA" id="YFQTKMR"/>
<evidence type="ECO:0000256" key="18">
    <source>
        <dbReference type="SAM" id="MobiDB-lite"/>
    </source>
</evidence>
<dbReference type="InterPro" id="IPR001487">
    <property type="entry name" value="Bromodomain"/>
</dbReference>
<sequence>GVRLDRVMSGGSLITLKEESIDGNAAAAAAAATNASVQQQSSSAVTQQNGASGSGGTGSAGAPAEGTRQNSLQRIQQRKQKVFNLPVPQKLAKLSMYSACQSEGCRCTGWKTPQENRHRDVESSYCPEFSEECRNASCRHSLQSHIAHLDGISGSEMNNLLGAIIDMENLFMSMQRVDDEDTKKVYLYLFRLLRQCVITRQQAVIRGPLGDPPFESPCIAKAVYSFVFYKYNHLSPNELQTMTEVAKTFLNFLNHYNFEPPSMRRADLKNDDASTYKINYTRWLVFCHVPAFCNSLRNFETSLVFGRTLLRTVFQYMAQQLKKKCISERDRFPADKRSIITQMPKFLEALKGELLKDDSPIWDQSYRPPTAFLLQQRKRQQDTAATGAAGVTNSMGSAAAKRNSINGEPVHKRAKKEIIERSAGDSTYEDLSDETVLRALKAISESKAINKTEILFPVNVSRDENVKAEEQKRAIEFHVVGNSLTKPVDKQTILWLLGLQSVFAHQLPEMPREYISQLVFDTKHKTLALIKENMPIGGICFRPFPDQQFTEIVFCAVTMSEQVKGYGTHLMNHLKDYSIQKNIQHLLTYADCDAIGYFKKQGFSKDIKLARPVYAGFIKEYDGATLMHCELHKNIVNTQFISVIRRQSEILKELIAQRHNEVQKVRPGLTCFKEGLPSIPVESIPGLREIGWKPQMRAQRTSRPLEESSDPEKLAASFAAVLQSVRHHASAWPFLKPVTAAEVPDYYDHIKYPMDLKTMGERLKKGYYVTRRLFMADMARIFSNCRFYNSPETEYYRCANNLERYFQTKMRELGLWDK</sequence>
<feature type="domain" description="N-acetyltransferase" evidence="20">
    <location>
        <begin position="486"/>
        <end position="632"/>
    </location>
</feature>
<evidence type="ECO:0000256" key="13">
    <source>
        <dbReference type="ARBA" id="ARBA00023242"/>
    </source>
</evidence>
<evidence type="ECO:0000256" key="16">
    <source>
        <dbReference type="PIRSR" id="PIRSR003048-1"/>
    </source>
</evidence>
<dbReference type="InterPro" id="IPR016181">
    <property type="entry name" value="Acyl_CoA_acyltransferase"/>
</dbReference>
<keyword evidence="9 17" id="KW-0103">Bromodomain</keyword>
<keyword evidence="5" id="KW-0963">Cytoplasm</keyword>
<keyword evidence="11" id="KW-0804">Transcription</keyword>
<dbReference type="SUPFAM" id="SSF55729">
    <property type="entry name" value="Acyl-CoA N-acyltransferases (Nat)"/>
    <property type="match status" value="1"/>
</dbReference>
<evidence type="ECO:0000256" key="6">
    <source>
        <dbReference type="ARBA" id="ARBA00022679"/>
    </source>
</evidence>
<dbReference type="STRING" id="7375.A0A0L0CLC8"/>
<comment type="similarity">
    <text evidence="3">Belongs to the acetyltransferase family. GCN5 subfamily.</text>
</comment>
<evidence type="ECO:0000256" key="1">
    <source>
        <dbReference type="ARBA" id="ARBA00004123"/>
    </source>
</evidence>
<evidence type="ECO:0000256" key="10">
    <source>
        <dbReference type="ARBA" id="ARBA00023159"/>
    </source>
</evidence>
<evidence type="ECO:0000313" key="21">
    <source>
        <dbReference type="EMBL" id="KNC33051.1"/>
    </source>
</evidence>
<dbReference type="SMART" id="SM00297">
    <property type="entry name" value="BROMO"/>
    <property type="match status" value="1"/>
</dbReference>
<keyword evidence="10" id="KW-0010">Activator</keyword>
<keyword evidence="6" id="KW-0808">Transferase</keyword>
<evidence type="ECO:0000256" key="7">
    <source>
        <dbReference type="ARBA" id="ARBA00022853"/>
    </source>
</evidence>
<dbReference type="InterPro" id="IPR009464">
    <property type="entry name" value="PCAF_N"/>
</dbReference>
<evidence type="ECO:0000256" key="8">
    <source>
        <dbReference type="ARBA" id="ARBA00023015"/>
    </source>
</evidence>
<dbReference type="InterPro" id="IPR016376">
    <property type="entry name" value="GCN5/PCAF"/>
</dbReference>
<dbReference type="GO" id="GO:0043992">
    <property type="term" value="F:histone H3K9 acetyltransferase activity"/>
    <property type="evidence" value="ECO:0007669"/>
    <property type="project" value="UniProtKB-ARBA"/>
</dbReference>
<keyword evidence="12" id="KW-0206">Cytoskeleton</keyword>
<gene>
    <name evidence="21" type="ORF">FF38_07155</name>
</gene>
<feature type="active site" description="Proton donor/acceptor" evidence="16">
    <location>
        <position position="551"/>
    </location>
</feature>
<dbReference type="PROSITE" id="PS51186">
    <property type="entry name" value="GNAT"/>
    <property type="match status" value="1"/>
</dbReference>
<dbReference type="PIRSF" id="PIRSF003048">
    <property type="entry name" value="Histone_acetylase_PCAF"/>
    <property type="match status" value="1"/>
</dbReference>
<dbReference type="Pfam" id="PF06466">
    <property type="entry name" value="PCAF_N"/>
    <property type="match status" value="1"/>
</dbReference>
<dbReference type="Gene3D" id="3.40.630.30">
    <property type="match status" value="1"/>
</dbReference>
<keyword evidence="22" id="KW-1185">Reference proteome</keyword>
<dbReference type="Pfam" id="PF00583">
    <property type="entry name" value="Acetyltransf_1"/>
    <property type="match status" value="1"/>
</dbReference>
<comment type="subcellular location">
    <subcellularLocation>
        <location evidence="2">Cytoplasm</location>
        <location evidence="2">Cytoskeleton</location>
        <location evidence="2">Microtubule organizing center</location>
        <location evidence="2">Centrosome</location>
    </subcellularLocation>
    <subcellularLocation>
        <location evidence="1">Nucleus</location>
    </subcellularLocation>
</comment>
<evidence type="ECO:0000256" key="5">
    <source>
        <dbReference type="ARBA" id="ARBA00022490"/>
    </source>
</evidence>
<dbReference type="EC" id="2.3.1.48" evidence="4"/>
<dbReference type="OrthoDB" id="1937912at2759"/>
<evidence type="ECO:0000256" key="12">
    <source>
        <dbReference type="ARBA" id="ARBA00023212"/>
    </source>
</evidence>
<keyword evidence="8" id="KW-0805">Transcription regulation</keyword>
<dbReference type="PROSITE" id="PS50014">
    <property type="entry name" value="BROMODOMAIN_2"/>
    <property type="match status" value="1"/>
</dbReference>
<dbReference type="EMBL" id="JRES01000240">
    <property type="protein sequence ID" value="KNC33051.1"/>
    <property type="molecule type" value="Genomic_DNA"/>
</dbReference>
<dbReference type="GO" id="GO:0045944">
    <property type="term" value="P:positive regulation of transcription by RNA polymerase II"/>
    <property type="evidence" value="ECO:0007669"/>
    <property type="project" value="TreeGrafter"/>
</dbReference>
<evidence type="ECO:0000313" key="22">
    <source>
        <dbReference type="Proteomes" id="UP000037069"/>
    </source>
</evidence>
<dbReference type="GO" id="GO:0005813">
    <property type="term" value="C:centrosome"/>
    <property type="evidence" value="ECO:0007669"/>
    <property type="project" value="UniProtKB-SubCell"/>
</dbReference>
<organism evidence="21 22">
    <name type="scientific">Lucilia cuprina</name>
    <name type="common">Green bottle fly</name>
    <name type="synonym">Australian sheep blowfly</name>
    <dbReference type="NCBI Taxonomy" id="7375"/>
    <lineage>
        <taxon>Eukaryota</taxon>
        <taxon>Metazoa</taxon>
        <taxon>Ecdysozoa</taxon>
        <taxon>Arthropoda</taxon>
        <taxon>Hexapoda</taxon>
        <taxon>Insecta</taxon>
        <taxon>Pterygota</taxon>
        <taxon>Neoptera</taxon>
        <taxon>Endopterygota</taxon>
        <taxon>Diptera</taxon>
        <taxon>Brachycera</taxon>
        <taxon>Muscomorpha</taxon>
        <taxon>Oestroidea</taxon>
        <taxon>Calliphoridae</taxon>
        <taxon>Luciliinae</taxon>
        <taxon>Lucilia</taxon>
    </lineage>
</organism>
<evidence type="ECO:0000256" key="2">
    <source>
        <dbReference type="ARBA" id="ARBA00004300"/>
    </source>
</evidence>
<keyword evidence="7" id="KW-0156">Chromatin regulator</keyword>
<dbReference type="InterPro" id="IPR037800">
    <property type="entry name" value="GCN5"/>
</dbReference>
<evidence type="ECO:0000256" key="11">
    <source>
        <dbReference type="ARBA" id="ARBA00023163"/>
    </source>
</evidence>
<dbReference type="CDD" id="cd04301">
    <property type="entry name" value="NAT_SF"/>
    <property type="match status" value="1"/>
</dbReference>
<reference evidence="21 22" key="1">
    <citation type="journal article" date="2015" name="Nat. Commun.">
        <title>Lucilia cuprina genome unlocks parasitic fly biology to underpin future interventions.</title>
        <authorList>
            <person name="Anstead C.A."/>
            <person name="Korhonen P.K."/>
            <person name="Young N.D."/>
            <person name="Hall R.S."/>
            <person name="Jex A.R."/>
            <person name="Murali S.C."/>
            <person name="Hughes D.S."/>
            <person name="Lee S.F."/>
            <person name="Perry T."/>
            <person name="Stroehlein A.J."/>
            <person name="Ansell B.R."/>
            <person name="Breugelmans B."/>
            <person name="Hofmann A."/>
            <person name="Qu J."/>
            <person name="Dugan S."/>
            <person name="Lee S.L."/>
            <person name="Chao H."/>
            <person name="Dinh H."/>
            <person name="Han Y."/>
            <person name="Doddapaneni H.V."/>
            <person name="Worley K.C."/>
            <person name="Muzny D.M."/>
            <person name="Ioannidis P."/>
            <person name="Waterhouse R.M."/>
            <person name="Zdobnov E.M."/>
            <person name="James P.J."/>
            <person name="Bagnall N.H."/>
            <person name="Kotze A.C."/>
            <person name="Gibbs R.A."/>
            <person name="Richards S."/>
            <person name="Batterham P."/>
            <person name="Gasser R.B."/>
        </authorList>
    </citation>
    <scope>NUCLEOTIDE SEQUENCE [LARGE SCALE GENOMIC DNA]</scope>
    <source>
        <strain evidence="21 22">LS</strain>
        <tissue evidence="21">Full body</tissue>
    </source>
</reference>
<evidence type="ECO:0000256" key="4">
    <source>
        <dbReference type="ARBA" id="ARBA00013184"/>
    </source>
</evidence>
<evidence type="ECO:0000256" key="17">
    <source>
        <dbReference type="PROSITE-ProRule" id="PRU00035"/>
    </source>
</evidence>
<accession>A0A0L0CLC8</accession>
<evidence type="ECO:0000256" key="14">
    <source>
        <dbReference type="ARBA" id="ARBA00023315"/>
    </source>
</evidence>